<proteinExistence type="predicted"/>
<evidence type="ECO:0000313" key="2">
    <source>
        <dbReference type="Proteomes" id="UP000321353"/>
    </source>
</evidence>
<reference evidence="1 2" key="1">
    <citation type="submission" date="2019-02" db="EMBL/GenBank/DDBJ databases">
        <title>Planctomycetal bacteria perform biofilm scaping via a novel small molecule.</title>
        <authorList>
            <person name="Jeske O."/>
            <person name="Boedeker C."/>
            <person name="Wiegand S."/>
            <person name="Breitling P."/>
            <person name="Kallscheuer N."/>
            <person name="Jogler M."/>
            <person name="Rohde M."/>
            <person name="Petersen J."/>
            <person name="Medema M.H."/>
            <person name="Surup F."/>
            <person name="Jogler C."/>
        </authorList>
    </citation>
    <scope>NUCLEOTIDE SEQUENCE [LARGE SCALE GENOMIC DNA]</scope>
    <source>
        <strain evidence="1 2">Mal15</strain>
    </source>
</reference>
<protein>
    <submittedName>
        <fullName evidence="1">Uncharacterized protein</fullName>
    </submittedName>
</protein>
<keyword evidence="2" id="KW-1185">Reference proteome</keyword>
<dbReference type="AlphaFoldDB" id="A0A5B9M8S9"/>
<dbReference type="KEGG" id="smam:Mal15_06240"/>
<gene>
    <name evidence="1" type="ORF">Mal15_06240</name>
</gene>
<name>A0A5B9M8S9_9BACT</name>
<organism evidence="1 2">
    <name type="scientific">Stieleria maiorica</name>
    <dbReference type="NCBI Taxonomy" id="2795974"/>
    <lineage>
        <taxon>Bacteria</taxon>
        <taxon>Pseudomonadati</taxon>
        <taxon>Planctomycetota</taxon>
        <taxon>Planctomycetia</taxon>
        <taxon>Pirellulales</taxon>
        <taxon>Pirellulaceae</taxon>
        <taxon>Stieleria</taxon>
    </lineage>
</organism>
<dbReference type="Proteomes" id="UP000321353">
    <property type="component" value="Chromosome"/>
</dbReference>
<evidence type="ECO:0000313" key="1">
    <source>
        <dbReference type="EMBL" id="QEF96596.1"/>
    </source>
</evidence>
<accession>A0A5B9M8S9</accession>
<dbReference type="EMBL" id="CP036264">
    <property type="protein sequence ID" value="QEF96596.1"/>
    <property type="molecule type" value="Genomic_DNA"/>
</dbReference>
<sequence>MLAHRSETIAESEALSLNPARVECGSGIRQEFRLFPCGLLRVESLAGFRYGLRDNA</sequence>